<evidence type="ECO:0000313" key="2">
    <source>
        <dbReference type="EMBL" id="HIU24954.1"/>
    </source>
</evidence>
<dbReference type="InterPro" id="IPR022742">
    <property type="entry name" value="Hydrolase_4"/>
</dbReference>
<keyword evidence="2" id="KW-0378">Hydrolase</keyword>
<reference evidence="2" key="2">
    <citation type="journal article" date="2021" name="PeerJ">
        <title>Extensive microbial diversity within the chicken gut microbiome revealed by metagenomics and culture.</title>
        <authorList>
            <person name="Gilroy R."/>
            <person name="Ravi A."/>
            <person name="Getino M."/>
            <person name="Pursley I."/>
            <person name="Horton D.L."/>
            <person name="Alikhan N.F."/>
            <person name="Baker D."/>
            <person name="Gharbi K."/>
            <person name="Hall N."/>
            <person name="Watson M."/>
            <person name="Adriaenssens E.M."/>
            <person name="Foster-Nyarko E."/>
            <person name="Jarju S."/>
            <person name="Secka A."/>
            <person name="Antonio M."/>
            <person name="Oren A."/>
            <person name="Chaudhuri R.R."/>
            <person name="La Ragione R."/>
            <person name="Hildebrand F."/>
            <person name="Pallen M.J."/>
        </authorList>
    </citation>
    <scope>NUCLEOTIDE SEQUENCE</scope>
    <source>
        <strain evidence="2">ChiHcec3-6078</strain>
    </source>
</reference>
<proteinExistence type="predicted"/>
<accession>A0A9D1L4T9</accession>
<comment type="caution">
    <text evidence="2">The sequence shown here is derived from an EMBL/GenBank/DDBJ whole genome shotgun (WGS) entry which is preliminary data.</text>
</comment>
<organism evidence="2 3">
    <name type="scientific">Candidatus Allocopromorpha excrementigallinarum</name>
    <dbReference type="NCBI Taxonomy" id="2840742"/>
    <lineage>
        <taxon>Bacteria</taxon>
        <taxon>Bacillati</taxon>
        <taxon>Bacillota</taxon>
        <taxon>Clostridia</taxon>
        <taxon>Eubacteriales</taxon>
        <taxon>Eubacteriaceae</taxon>
        <taxon>Eubacteriaceae incertae sedis</taxon>
        <taxon>Candidatus Allocopromorpha</taxon>
    </lineage>
</organism>
<dbReference type="InterPro" id="IPR000073">
    <property type="entry name" value="AB_hydrolase_1"/>
</dbReference>
<reference evidence="2" key="1">
    <citation type="submission" date="2020-10" db="EMBL/GenBank/DDBJ databases">
        <authorList>
            <person name="Gilroy R."/>
        </authorList>
    </citation>
    <scope>NUCLEOTIDE SEQUENCE</scope>
    <source>
        <strain evidence="2">ChiHcec3-6078</strain>
    </source>
</reference>
<evidence type="ECO:0000313" key="3">
    <source>
        <dbReference type="Proteomes" id="UP000824090"/>
    </source>
</evidence>
<dbReference type="SUPFAM" id="SSF53474">
    <property type="entry name" value="alpha/beta-Hydrolases"/>
    <property type="match status" value="1"/>
</dbReference>
<protein>
    <submittedName>
        <fullName evidence="2">Alpha/beta fold hydrolase</fullName>
    </submittedName>
</protein>
<dbReference type="PRINTS" id="PR00111">
    <property type="entry name" value="ABHYDROLASE"/>
</dbReference>
<feature type="domain" description="Serine aminopeptidase S33" evidence="1">
    <location>
        <begin position="24"/>
        <end position="264"/>
    </location>
</feature>
<evidence type="ECO:0000259" key="1">
    <source>
        <dbReference type="Pfam" id="PF12146"/>
    </source>
</evidence>
<dbReference type="AlphaFoldDB" id="A0A9D1L4T9"/>
<dbReference type="PANTHER" id="PTHR11614">
    <property type="entry name" value="PHOSPHOLIPASE-RELATED"/>
    <property type="match status" value="1"/>
</dbReference>
<sequence>MYEEFLLKENREGKIWGYLWDLENPERVVCIIHGIGEYGGRFDRVAGRFREEGSAVVSMDLRGHGKSLGKKGCCAPRKKVLSDIDSLISWAADRYEGKKIVLYGHSMGGNIALDYRKRGSLCHIPSAYLISAPWIELVRPVPGRLYKAVKLFSKIAPDFTVGSSVKEEYLGNPGSVKPYSENPMIHNRISLLCALEGFETGMKLEKGLLEGSHRSDSIPVMIMHGGSDRICSPQASRRTAETMRKNGENVEYIELPGIYHEIHNGGGESCGDEVIEAMINWIRGAAG</sequence>
<dbReference type="Gene3D" id="3.40.50.1820">
    <property type="entry name" value="alpha/beta hydrolase"/>
    <property type="match status" value="1"/>
</dbReference>
<name>A0A9D1L4T9_9FIRM</name>
<dbReference type="Proteomes" id="UP000824090">
    <property type="component" value="Unassembled WGS sequence"/>
</dbReference>
<dbReference type="InterPro" id="IPR051044">
    <property type="entry name" value="MAG_DAG_Lipase"/>
</dbReference>
<dbReference type="EMBL" id="DVMP01000008">
    <property type="protein sequence ID" value="HIU24954.1"/>
    <property type="molecule type" value="Genomic_DNA"/>
</dbReference>
<gene>
    <name evidence="2" type="ORF">IAC50_00455</name>
</gene>
<dbReference type="Pfam" id="PF12146">
    <property type="entry name" value="Hydrolase_4"/>
    <property type="match status" value="1"/>
</dbReference>
<dbReference type="InterPro" id="IPR029058">
    <property type="entry name" value="AB_hydrolase_fold"/>
</dbReference>
<dbReference type="GO" id="GO:0016787">
    <property type="term" value="F:hydrolase activity"/>
    <property type="evidence" value="ECO:0007669"/>
    <property type="project" value="UniProtKB-KW"/>
</dbReference>